<organism evidence="3 4">
    <name type="scientific">Polyplosphaeria fusca</name>
    <dbReference type="NCBI Taxonomy" id="682080"/>
    <lineage>
        <taxon>Eukaryota</taxon>
        <taxon>Fungi</taxon>
        <taxon>Dikarya</taxon>
        <taxon>Ascomycota</taxon>
        <taxon>Pezizomycotina</taxon>
        <taxon>Dothideomycetes</taxon>
        <taxon>Pleosporomycetidae</taxon>
        <taxon>Pleosporales</taxon>
        <taxon>Tetraplosphaeriaceae</taxon>
        <taxon>Polyplosphaeria</taxon>
    </lineage>
</organism>
<dbReference type="InterPro" id="IPR050565">
    <property type="entry name" value="LYPA1-2/EST-like"/>
</dbReference>
<dbReference type="GO" id="GO:0008474">
    <property type="term" value="F:palmitoyl-(protein) hydrolase activity"/>
    <property type="evidence" value="ECO:0007669"/>
    <property type="project" value="TreeGrafter"/>
</dbReference>
<feature type="domain" description="Phospholipase/carboxylesterase/thioesterase" evidence="2">
    <location>
        <begin position="7"/>
        <end position="175"/>
    </location>
</feature>
<dbReference type="GO" id="GO:0052689">
    <property type="term" value="F:carboxylic ester hydrolase activity"/>
    <property type="evidence" value="ECO:0007669"/>
    <property type="project" value="TreeGrafter"/>
</dbReference>
<dbReference type="PANTHER" id="PTHR10655:SF63">
    <property type="entry name" value="PHOSPHOLIPASE_CARBOXYLESTERASE_THIOESTERASE DOMAIN-CONTAINING PROTEIN"/>
    <property type="match status" value="1"/>
</dbReference>
<evidence type="ECO:0000259" key="2">
    <source>
        <dbReference type="Pfam" id="PF02230"/>
    </source>
</evidence>
<dbReference type="Proteomes" id="UP000799444">
    <property type="component" value="Unassembled WGS sequence"/>
</dbReference>
<dbReference type="Pfam" id="PF02230">
    <property type="entry name" value="Abhydrolase_2"/>
    <property type="match status" value="1"/>
</dbReference>
<keyword evidence="4" id="KW-1185">Reference proteome</keyword>
<name>A0A9P4RCL5_9PLEO</name>
<dbReference type="AlphaFoldDB" id="A0A9P4RCL5"/>
<dbReference type="SUPFAM" id="SSF53474">
    <property type="entry name" value="alpha/beta-Hydrolases"/>
    <property type="match status" value="1"/>
</dbReference>
<dbReference type="Gene3D" id="3.40.50.1820">
    <property type="entry name" value="alpha/beta hydrolase"/>
    <property type="match status" value="1"/>
</dbReference>
<evidence type="ECO:0000256" key="1">
    <source>
        <dbReference type="ARBA" id="ARBA00006499"/>
    </source>
</evidence>
<gene>
    <name evidence="3" type="ORF">EJ04DRAFT_115628</name>
</gene>
<evidence type="ECO:0000313" key="4">
    <source>
        <dbReference type="Proteomes" id="UP000799444"/>
    </source>
</evidence>
<comment type="caution">
    <text evidence="3">The sequence shown here is derived from an EMBL/GenBank/DDBJ whole genome shotgun (WGS) entry which is preliminary data.</text>
</comment>
<dbReference type="OrthoDB" id="2418081at2759"/>
<comment type="similarity">
    <text evidence="1">Belongs to the AB hydrolase superfamily. AB hydrolase 2 family.</text>
</comment>
<dbReference type="EMBL" id="ML996098">
    <property type="protein sequence ID" value="KAF2741128.1"/>
    <property type="molecule type" value="Genomic_DNA"/>
</dbReference>
<proteinExistence type="inferred from homology"/>
<sequence>MTYPPPYVVESKDGHSHTVILLHGRSSTAQEFANDLFALRSSKQSDLPSHLPGVRWVFPDAGQLYCTTFREERSAWCDTFCLEDLSRRQDLQVAGLRNGIRMVQKLIEEEVERLAGEAGRIILGGFSQGSATALWSLFTGAAVVDGKLGGFVGLSAWMPFTREAQAAVGKKGPIKSRFECLQDTFLEIVGLNAFIGSVSLYESLEKIPVFLGHGIDDVPVNVSHCHDLSMLFQNLEMLSQKQLYSGARRDGHWVKEPEQIDDVIDFLQGVMREG</sequence>
<dbReference type="InterPro" id="IPR029058">
    <property type="entry name" value="AB_hydrolase_fold"/>
</dbReference>
<reference evidence="3" key="1">
    <citation type="journal article" date="2020" name="Stud. Mycol.">
        <title>101 Dothideomycetes genomes: a test case for predicting lifestyles and emergence of pathogens.</title>
        <authorList>
            <person name="Haridas S."/>
            <person name="Albert R."/>
            <person name="Binder M."/>
            <person name="Bloem J."/>
            <person name="Labutti K."/>
            <person name="Salamov A."/>
            <person name="Andreopoulos B."/>
            <person name="Baker S."/>
            <person name="Barry K."/>
            <person name="Bills G."/>
            <person name="Bluhm B."/>
            <person name="Cannon C."/>
            <person name="Castanera R."/>
            <person name="Culley D."/>
            <person name="Daum C."/>
            <person name="Ezra D."/>
            <person name="Gonzalez J."/>
            <person name="Henrissat B."/>
            <person name="Kuo A."/>
            <person name="Liang C."/>
            <person name="Lipzen A."/>
            <person name="Lutzoni F."/>
            <person name="Magnuson J."/>
            <person name="Mondo S."/>
            <person name="Nolan M."/>
            <person name="Ohm R."/>
            <person name="Pangilinan J."/>
            <person name="Park H.-J."/>
            <person name="Ramirez L."/>
            <person name="Alfaro M."/>
            <person name="Sun H."/>
            <person name="Tritt A."/>
            <person name="Yoshinaga Y."/>
            <person name="Zwiers L.-H."/>
            <person name="Turgeon B."/>
            <person name="Goodwin S."/>
            <person name="Spatafora J."/>
            <person name="Crous P."/>
            <person name="Grigoriev I."/>
        </authorList>
    </citation>
    <scope>NUCLEOTIDE SEQUENCE</scope>
    <source>
        <strain evidence="3">CBS 125425</strain>
    </source>
</reference>
<dbReference type="GO" id="GO:0005737">
    <property type="term" value="C:cytoplasm"/>
    <property type="evidence" value="ECO:0007669"/>
    <property type="project" value="TreeGrafter"/>
</dbReference>
<evidence type="ECO:0000313" key="3">
    <source>
        <dbReference type="EMBL" id="KAF2741128.1"/>
    </source>
</evidence>
<dbReference type="InterPro" id="IPR003140">
    <property type="entry name" value="PLipase/COase/thioEstase"/>
</dbReference>
<dbReference type="PANTHER" id="PTHR10655">
    <property type="entry name" value="LYSOPHOSPHOLIPASE-RELATED"/>
    <property type="match status" value="1"/>
</dbReference>
<accession>A0A9P4RCL5</accession>
<protein>
    <submittedName>
        <fullName evidence="3">Alpha/beta-hydrolase</fullName>
    </submittedName>
</protein>